<dbReference type="STRING" id="1210090.GCA_001613185_03193"/>
<dbReference type="Proteomes" id="UP000252586">
    <property type="component" value="Unassembled WGS sequence"/>
</dbReference>
<sequence length="267" mass="27128">MISRTPMTPLGWAVLARAGHINRSATHRLIDRYGLPAAAARLARGHDGFPAGLAECARCDLDRAAAAGAVLLTPADSRWPRARMNRLRAHRPLALWVSGPLGALSRPSRVALLGETPVAELAGEFVTRGVDVALSGDAASVPSTPEAVGAGVLAVCGGGLTAADTGSRSVEVYASRRAVLVSEAPPGTLADSASQLSGHRLLLALSDAVVISSAGRGIVANVRDWAAFLNQPVLTMPSATVAGAAPVGPGLVERAITAATQHLASAS</sequence>
<dbReference type="AlphaFoldDB" id="A0A366D5C0"/>
<keyword evidence="2" id="KW-1185">Reference proteome</keyword>
<proteinExistence type="predicted"/>
<name>A0A366D5C0_9NOCA</name>
<accession>A0A366D5C0</accession>
<gene>
    <name evidence="1" type="ORF">DFR74_1153</name>
</gene>
<dbReference type="EMBL" id="QNRE01000015">
    <property type="protein sequence ID" value="RBO85155.1"/>
    <property type="molecule type" value="Genomic_DNA"/>
</dbReference>
<protein>
    <submittedName>
        <fullName evidence="1">Putative Rossmann fold nucleotide-binding protein DprA/Smf involved in DNA uptake</fullName>
    </submittedName>
</protein>
<dbReference type="RefSeq" id="WP_147265955.1">
    <property type="nucleotide sequence ID" value="NZ_CP107943.1"/>
</dbReference>
<reference evidence="1 2" key="1">
    <citation type="submission" date="2018-06" db="EMBL/GenBank/DDBJ databases">
        <title>Genomic Encyclopedia of Type Strains, Phase IV (KMG-IV): sequencing the most valuable type-strain genomes for metagenomic binning, comparative biology and taxonomic classification.</title>
        <authorList>
            <person name="Goeker M."/>
        </authorList>
    </citation>
    <scope>NUCLEOTIDE SEQUENCE [LARGE SCALE GENOMIC DNA]</scope>
    <source>
        <strain evidence="1 2">DSM 44599</strain>
    </source>
</reference>
<organism evidence="1 2">
    <name type="scientific">Nocardia puris</name>
    <dbReference type="NCBI Taxonomy" id="208602"/>
    <lineage>
        <taxon>Bacteria</taxon>
        <taxon>Bacillati</taxon>
        <taxon>Actinomycetota</taxon>
        <taxon>Actinomycetes</taxon>
        <taxon>Mycobacteriales</taxon>
        <taxon>Nocardiaceae</taxon>
        <taxon>Nocardia</taxon>
    </lineage>
</organism>
<evidence type="ECO:0000313" key="2">
    <source>
        <dbReference type="Proteomes" id="UP000252586"/>
    </source>
</evidence>
<evidence type="ECO:0000313" key="1">
    <source>
        <dbReference type="EMBL" id="RBO85155.1"/>
    </source>
</evidence>
<dbReference type="Gene3D" id="3.40.50.450">
    <property type="match status" value="1"/>
</dbReference>
<comment type="caution">
    <text evidence="1">The sequence shown here is derived from an EMBL/GenBank/DDBJ whole genome shotgun (WGS) entry which is preliminary data.</text>
</comment>